<dbReference type="SMART" id="SM00885">
    <property type="entry name" value="D5_N"/>
    <property type="match status" value="1"/>
</dbReference>
<evidence type="ECO:0000256" key="2">
    <source>
        <dbReference type="ARBA" id="ARBA00022801"/>
    </source>
</evidence>
<organism evidence="6 7">
    <name type="scientific">Streptomyces qinzhouensis</name>
    <dbReference type="NCBI Taxonomy" id="2599401"/>
    <lineage>
        <taxon>Bacteria</taxon>
        <taxon>Bacillati</taxon>
        <taxon>Actinomycetota</taxon>
        <taxon>Actinomycetes</taxon>
        <taxon>Kitasatosporales</taxon>
        <taxon>Streptomycetaceae</taxon>
        <taxon>Streptomyces</taxon>
    </lineage>
</organism>
<evidence type="ECO:0000313" key="6">
    <source>
        <dbReference type="EMBL" id="QDY79808.1"/>
    </source>
</evidence>
<evidence type="ECO:0000259" key="4">
    <source>
        <dbReference type="PROSITE" id="PS50880"/>
    </source>
</evidence>
<dbReference type="Gene3D" id="3.40.1360.10">
    <property type="match status" value="1"/>
</dbReference>
<evidence type="ECO:0000313" key="7">
    <source>
        <dbReference type="Proteomes" id="UP000320580"/>
    </source>
</evidence>
<name>A0A5B8IMG6_9ACTN</name>
<evidence type="ECO:0000256" key="1">
    <source>
        <dbReference type="ARBA" id="ARBA00022741"/>
    </source>
</evidence>
<dbReference type="Pfam" id="PF08706">
    <property type="entry name" value="D5_N"/>
    <property type="match status" value="1"/>
</dbReference>
<dbReference type="InterPro" id="IPR014015">
    <property type="entry name" value="Helicase_SF3_DNA-vir"/>
</dbReference>
<dbReference type="SMART" id="SM00493">
    <property type="entry name" value="TOPRIM"/>
    <property type="match status" value="1"/>
</dbReference>
<feature type="domain" description="Toprim" evidence="4">
    <location>
        <begin position="215"/>
        <end position="297"/>
    </location>
</feature>
<protein>
    <recommendedName>
        <fullName evidence="8">Toprim domain-containing protein</fullName>
    </recommendedName>
</protein>
<sequence>MRFADLLARFTGVTDQPDGGYAALCPAHADSRPSLRIWRGEDNKVRVHCRAGCSADAVVKAAGLDWSALFDATGPGATVPAGRAELVPARLVAGLAAYVDRCSLALGDYSDEWAERARDYLYARFGLTPEAAAELRIGLDADQGDDQGERFPYLSRAYRAHPRITVPLCGWAGTARGLQGRDIGGDCPARWLSLVNPKGHRWTPWGVFRGGGGYGTVLICEGPGDALTAVSCGYDAVAIRGASLAGSAELVQELAEGLRGSLVILCGDNDRSGNGFTAKLAAGLAEHGIDALALELPRSGWDLTDWREDDPDGFPAALHRAVKEARPVRDSAELVDAARTAELAERTGAESVTRDQGAEAAEILARLVGQLGESDAMNAHALTAFCGGRIRYAPGLGFYTWNGRVWGRSDTRVRQEIHRMGAALVLAGQTQAARGFTMTSRIDALMTELKSVPSVRVNASDFDNRPDLLGFRNGVVDLRTGVLRSHDMRDMLTHGLAVEYHPDAECLRWESFLEEIFPRSPELPAYVQRLVGYGITGHVSEQIFAVLWGKGANGKSVLIDALIEVFREISKTTPFATFEAKNTGGIPNDIAALRGARFVMASEGESGAPMSEAILKRVTGKDMISARYLRREFFEFKPSFLLLLATNHKPKFKSQDEGLWRRVKLLPFLRTFEPDERDYELDAKLRRETEGIAAWAVRGAVEWYRSGLQDPQVIAGASREYRETSDQLAGFFPGVLERGSEDDVMNGTEAFNRYLDWCEEENLPARERWTRRAFYDAMEERGLYRRKTMKGIALVGLRLAEDTPDPQGPGIFGTS</sequence>
<feature type="domain" description="SF3 helicase" evidence="5">
    <location>
        <begin position="522"/>
        <end position="681"/>
    </location>
</feature>
<dbReference type="SUPFAM" id="SSF56731">
    <property type="entry name" value="DNA primase core"/>
    <property type="match status" value="1"/>
</dbReference>
<reference evidence="6 7" key="1">
    <citation type="submission" date="2019-07" db="EMBL/GenBank/DDBJ databases">
        <authorList>
            <person name="Zhu P."/>
        </authorList>
    </citation>
    <scope>NUCLEOTIDE SEQUENCE [LARGE SCALE GENOMIC DNA]</scope>
    <source>
        <strain evidence="6 7">SSL-25</strain>
    </source>
</reference>
<dbReference type="KEGG" id="sqz:FQU76_28405"/>
<dbReference type="GO" id="GO:0005524">
    <property type="term" value="F:ATP binding"/>
    <property type="evidence" value="ECO:0007669"/>
    <property type="project" value="UniProtKB-KW"/>
</dbReference>
<dbReference type="InterPro" id="IPR045455">
    <property type="entry name" value="NrS-1_pol-like_helicase"/>
</dbReference>
<keyword evidence="2" id="KW-0378">Hydrolase</keyword>
<proteinExistence type="predicted"/>
<dbReference type="PANTHER" id="PTHR35372">
    <property type="entry name" value="ATP BINDING PROTEIN-RELATED"/>
    <property type="match status" value="1"/>
</dbReference>
<accession>A0A5B8IMG6</accession>
<dbReference type="InterPro" id="IPR006500">
    <property type="entry name" value="Helicase_put_C_phage/plasmid"/>
</dbReference>
<evidence type="ECO:0000259" key="5">
    <source>
        <dbReference type="PROSITE" id="PS51206"/>
    </source>
</evidence>
<dbReference type="PANTHER" id="PTHR35372:SF2">
    <property type="entry name" value="SF3 HELICASE DOMAIN-CONTAINING PROTEIN"/>
    <property type="match status" value="1"/>
</dbReference>
<dbReference type="PROSITE" id="PS50880">
    <property type="entry name" value="TOPRIM"/>
    <property type="match status" value="1"/>
</dbReference>
<evidence type="ECO:0008006" key="8">
    <source>
        <dbReference type="Google" id="ProtNLM"/>
    </source>
</evidence>
<keyword evidence="3" id="KW-0067">ATP-binding</keyword>
<dbReference type="Gene3D" id="3.40.50.300">
    <property type="entry name" value="P-loop containing nucleotide triphosphate hydrolases"/>
    <property type="match status" value="1"/>
</dbReference>
<dbReference type="InterPro" id="IPR051620">
    <property type="entry name" value="ORF904-like_C"/>
</dbReference>
<dbReference type="NCBIfam" id="TIGR01613">
    <property type="entry name" value="primase_Cterm"/>
    <property type="match status" value="1"/>
</dbReference>
<dbReference type="RefSeq" id="WP_146483091.1">
    <property type="nucleotide sequence ID" value="NZ_CP042266.1"/>
</dbReference>
<keyword evidence="1" id="KW-0547">Nucleotide-binding</keyword>
<gene>
    <name evidence="6" type="ORF">FQU76_28405</name>
</gene>
<dbReference type="Pfam" id="PF13155">
    <property type="entry name" value="Toprim_2"/>
    <property type="match status" value="1"/>
</dbReference>
<dbReference type="InterPro" id="IPR014818">
    <property type="entry name" value="Phage/plasmid_primase_P4_C"/>
</dbReference>
<dbReference type="GO" id="GO:0016787">
    <property type="term" value="F:hydrolase activity"/>
    <property type="evidence" value="ECO:0007669"/>
    <property type="project" value="UniProtKB-KW"/>
</dbReference>
<dbReference type="Proteomes" id="UP000320580">
    <property type="component" value="Chromosome"/>
</dbReference>
<dbReference type="OrthoDB" id="9763644at2"/>
<dbReference type="PROSITE" id="PS51206">
    <property type="entry name" value="SF3_HELICASE_1"/>
    <property type="match status" value="1"/>
</dbReference>
<dbReference type="Pfam" id="PF19263">
    <property type="entry name" value="DUF5906"/>
    <property type="match status" value="1"/>
</dbReference>
<dbReference type="SUPFAM" id="SSF52540">
    <property type="entry name" value="P-loop containing nucleoside triphosphate hydrolases"/>
    <property type="match status" value="1"/>
</dbReference>
<dbReference type="EMBL" id="CP042266">
    <property type="protein sequence ID" value="QDY79808.1"/>
    <property type="molecule type" value="Genomic_DNA"/>
</dbReference>
<dbReference type="AlphaFoldDB" id="A0A5B8IMG6"/>
<dbReference type="InterPro" id="IPR006171">
    <property type="entry name" value="TOPRIM_dom"/>
</dbReference>
<evidence type="ECO:0000256" key="3">
    <source>
        <dbReference type="ARBA" id="ARBA00022840"/>
    </source>
</evidence>
<keyword evidence="7" id="KW-1185">Reference proteome</keyword>
<dbReference type="InterPro" id="IPR027417">
    <property type="entry name" value="P-loop_NTPase"/>
</dbReference>